<dbReference type="PRINTS" id="PR00449">
    <property type="entry name" value="RASTRNSFRMNG"/>
</dbReference>
<dbReference type="GO" id="GO:0003925">
    <property type="term" value="F:G protein activity"/>
    <property type="evidence" value="ECO:0007669"/>
    <property type="project" value="UniProtKB-EC"/>
</dbReference>
<dbReference type="InterPro" id="IPR027417">
    <property type="entry name" value="P-loop_NTPase"/>
</dbReference>
<evidence type="ECO:0000256" key="3">
    <source>
        <dbReference type="ARBA" id="ARBA00022801"/>
    </source>
</evidence>
<comment type="similarity">
    <text evidence="1">Belongs to the small GTPase superfamily. Ras family.</text>
</comment>
<proteinExistence type="inferred from homology"/>
<organism evidence="5 6">
    <name type="scientific">Desmophyllum pertusum</name>
    <dbReference type="NCBI Taxonomy" id="174260"/>
    <lineage>
        <taxon>Eukaryota</taxon>
        <taxon>Metazoa</taxon>
        <taxon>Cnidaria</taxon>
        <taxon>Anthozoa</taxon>
        <taxon>Hexacorallia</taxon>
        <taxon>Scleractinia</taxon>
        <taxon>Caryophylliina</taxon>
        <taxon>Caryophylliidae</taxon>
        <taxon>Desmophyllum</taxon>
    </lineage>
</organism>
<dbReference type="Pfam" id="PF00071">
    <property type="entry name" value="Ras"/>
    <property type="match status" value="1"/>
</dbReference>
<keyword evidence="6" id="KW-1185">Reference proteome</keyword>
<keyword evidence="3" id="KW-0378">Hydrolase</keyword>
<evidence type="ECO:0000313" key="5">
    <source>
        <dbReference type="EMBL" id="KAJ7388950.1"/>
    </source>
</evidence>
<dbReference type="OrthoDB" id="5972403at2759"/>
<dbReference type="PROSITE" id="PS51421">
    <property type="entry name" value="RAS"/>
    <property type="match status" value="1"/>
</dbReference>
<dbReference type="SMART" id="SM00175">
    <property type="entry name" value="RAB"/>
    <property type="match status" value="1"/>
</dbReference>
<accession>A0A9X0D6U5</accession>
<dbReference type="GO" id="GO:0005525">
    <property type="term" value="F:GTP binding"/>
    <property type="evidence" value="ECO:0007669"/>
    <property type="project" value="InterPro"/>
</dbReference>
<gene>
    <name evidence="5" type="ORF">OS493_034582</name>
</gene>
<dbReference type="InterPro" id="IPR001806">
    <property type="entry name" value="Small_GTPase"/>
</dbReference>
<dbReference type="EMBL" id="MU825445">
    <property type="protein sequence ID" value="KAJ7388950.1"/>
    <property type="molecule type" value="Genomic_DNA"/>
</dbReference>
<dbReference type="Proteomes" id="UP001163046">
    <property type="component" value="Unassembled WGS sequence"/>
</dbReference>
<name>A0A9X0D6U5_9CNID</name>
<evidence type="ECO:0000313" key="6">
    <source>
        <dbReference type="Proteomes" id="UP001163046"/>
    </source>
</evidence>
<dbReference type="SMART" id="SM00173">
    <property type="entry name" value="RAS"/>
    <property type="match status" value="1"/>
</dbReference>
<comment type="catalytic activity">
    <reaction evidence="4">
        <text>GTP + H2O = GDP + phosphate + H(+)</text>
        <dbReference type="Rhea" id="RHEA:19669"/>
        <dbReference type="ChEBI" id="CHEBI:15377"/>
        <dbReference type="ChEBI" id="CHEBI:15378"/>
        <dbReference type="ChEBI" id="CHEBI:37565"/>
        <dbReference type="ChEBI" id="CHEBI:43474"/>
        <dbReference type="ChEBI" id="CHEBI:58189"/>
        <dbReference type="EC" id="3.6.5.2"/>
    </reaction>
</comment>
<dbReference type="PANTHER" id="PTHR45704">
    <property type="entry name" value="RAS-LIKE FAMILY MEMBER 11"/>
    <property type="match status" value="1"/>
</dbReference>
<dbReference type="PROSITE" id="PS51419">
    <property type="entry name" value="RAB"/>
    <property type="match status" value="1"/>
</dbReference>
<sequence length="148" mass="16597">MTVVEEDCYRRTVRVDGEEVTIDILDTACRDPTSKLTENFLSTGDGFVIVYSIADRQSYITVPRYKEMIGAVSCDTTNLGPVSFLLIGNKTDLDEHRSVAKKEGQTLVKRYGWSFGETSAAEYDVVDKCFSLRFNPRNTSTEAKTESI</sequence>
<dbReference type="EC" id="3.6.5.2" evidence="2"/>
<dbReference type="SUPFAM" id="SSF52540">
    <property type="entry name" value="P-loop containing nucleoside triphosphate hydrolases"/>
    <property type="match status" value="1"/>
</dbReference>
<evidence type="ECO:0000256" key="1">
    <source>
        <dbReference type="ARBA" id="ARBA00008344"/>
    </source>
</evidence>
<dbReference type="InterPro" id="IPR051065">
    <property type="entry name" value="Ras-related_GTPase"/>
</dbReference>
<protein>
    <recommendedName>
        <fullName evidence="2">small monomeric GTPase</fullName>
        <ecNumber evidence="2">3.6.5.2</ecNumber>
    </recommendedName>
</protein>
<reference evidence="5" key="1">
    <citation type="submission" date="2023-01" db="EMBL/GenBank/DDBJ databases">
        <title>Genome assembly of the deep-sea coral Lophelia pertusa.</title>
        <authorList>
            <person name="Herrera S."/>
            <person name="Cordes E."/>
        </authorList>
    </citation>
    <scope>NUCLEOTIDE SEQUENCE</scope>
    <source>
        <strain evidence="5">USNM1676648</strain>
        <tissue evidence="5">Polyp</tissue>
    </source>
</reference>
<dbReference type="Gene3D" id="3.40.50.300">
    <property type="entry name" value="P-loop containing nucleotide triphosphate hydrolases"/>
    <property type="match status" value="1"/>
</dbReference>
<evidence type="ECO:0000256" key="2">
    <source>
        <dbReference type="ARBA" id="ARBA00011984"/>
    </source>
</evidence>
<dbReference type="AlphaFoldDB" id="A0A9X0D6U5"/>
<evidence type="ECO:0000256" key="4">
    <source>
        <dbReference type="ARBA" id="ARBA00048098"/>
    </source>
</evidence>
<comment type="caution">
    <text evidence="5">The sequence shown here is derived from an EMBL/GenBank/DDBJ whole genome shotgun (WGS) entry which is preliminary data.</text>
</comment>